<dbReference type="Proteomes" id="UP001054945">
    <property type="component" value="Unassembled WGS sequence"/>
</dbReference>
<organism evidence="1 2">
    <name type="scientific">Caerostris extrusa</name>
    <name type="common">Bark spider</name>
    <name type="synonym">Caerostris bankana</name>
    <dbReference type="NCBI Taxonomy" id="172846"/>
    <lineage>
        <taxon>Eukaryota</taxon>
        <taxon>Metazoa</taxon>
        <taxon>Ecdysozoa</taxon>
        <taxon>Arthropoda</taxon>
        <taxon>Chelicerata</taxon>
        <taxon>Arachnida</taxon>
        <taxon>Araneae</taxon>
        <taxon>Araneomorphae</taxon>
        <taxon>Entelegynae</taxon>
        <taxon>Araneoidea</taxon>
        <taxon>Araneidae</taxon>
        <taxon>Caerostris</taxon>
    </lineage>
</organism>
<sequence length="99" mass="11622">MNKKKEITFRPEAFGNPEFNSLPAWRALAAPAIIYSVTEEFPGCGRNGYSLHYPLLPPSRLDQPERENQSQREGSHFRLIYLNSWSHRLQFDLWDCHFV</sequence>
<proteinExistence type="predicted"/>
<keyword evidence="2" id="KW-1185">Reference proteome</keyword>
<evidence type="ECO:0000313" key="2">
    <source>
        <dbReference type="Proteomes" id="UP001054945"/>
    </source>
</evidence>
<protein>
    <submittedName>
        <fullName evidence="1">Uncharacterized protein</fullName>
    </submittedName>
</protein>
<name>A0AAV4MLT3_CAEEX</name>
<accession>A0AAV4MLT3</accession>
<comment type="caution">
    <text evidence="1">The sequence shown here is derived from an EMBL/GenBank/DDBJ whole genome shotgun (WGS) entry which is preliminary data.</text>
</comment>
<gene>
    <name evidence="1" type="ORF">CEXT_484851</name>
</gene>
<evidence type="ECO:0000313" key="1">
    <source>
        <dbReference type="EMBL" id="GIX72770.1"/>
    </source>
</evidence>
<reference evidence="1 2" key="1">
    <citation type="submission" date="2021-06" db="EMBL/GenBank/DDBJ databases">
        <title>Caerostris extrusa draft genome.</title>
        <authorList>
            <person name="Kono N."/>
            <person name="Arakawa K."/>
        </authorList>
    </citation>
    <scope>NUCLEOTIDE SEQUENCE [LARGE SCALE GENOMIC DNA]</scope>
</reference>
<dbReference type="AlphaFoldDB" id="A0AAV4MLT3"/>
<dbReference type="EMBL" id="BPLR01019876">
    <property type="protein sequence ID" value="GIX72770.1"/>
    <property type="molecule type" value="Genomic_DNA"/>
</dbReference>